<dbReference type="Proteomes" id="UP000320333">
    <property type="component" value="Unassembled WGS sequence"/>
</dbReference>
<feature type="transmembrane region" description="Helical" evidence="1">
    <location>
        <begin position="80"/>
        <end position="99"/>
    </location>
</feature>
<evidence type="ECO:0000313" key="3">
    <source>
        <dbReference type="Proteomes" id="UP000320333"/>
    </source>
</evidence>
<feature type="transmembrane region" description="Helical" evidence="1">
    <location>
        <begin position="39"/>
        <end position="60"/>
    </location>
</feature>
<reference evidence="2 3" key="1">
    <citation type="journal article" date="2019" name="Sci. Rep.">
        <title>Comparative genomics of chytrid fungi reveal insights into the obligate biotrophic and pathogenic lifestyle of Synchytrium endobioticum.</title>
        <authorList>
            <person name="van de Vossenberg B.T.L.H."/>
            <person name="Warris S."/>
            <person name="Nguyen H.D.T."/>
            <person name="van Gent-Pelzer M.P.E."/>
            <person name="Joly D.L."/>
            <person name="van de Geest H.C."/>
            <person name="Bonants P.J.M."/>
            <person name="Smith D.S."/>
            <person name="Levesque C.A."/>
            <person name="van der Lee T.A.J."/>
        </authorList>
    </citation>
    <scope>NUCLEOTIDE SEQUENCE [LARGE SCALE GENOMIC DNA]</scope>
    <source>
        <strain evidence="2 3">CBS 675.73</strain>
    </source>
</reference>
<evidence type="ECO:0000313" key="2">
    <source>
        <dbReference type="EMBL" id="TPX75366.1"/>
    </source>
</evidence>
<keyword evidence="1" id="KW-1133">Transmembrane helix</keyword>
<feature type="transmembrane region" description="Helical" evidence="1">
    <location>
        <begin position="111"/>
        <end position="133"/>
    </location>
</feature>
<feature type="transmembrane region" description="Helical" evidence="1">
    <location>
        <begin position="196"/>
        <end position="217"/>
    </location>
</feature>
<accession>A0A507FJ88</accession>
<sequence>MTQVREQMFFILGMFLVLGMQNSLAVVRRYIDGKRNSVDALMVVASLAQLGDFLFLASFIGFQASAFGKNCYAGAVGGSVLYFVFQIVSTTILIIRATILLKGNMQLAARIMGFLVLFASVASNVIGTVQATAVIDADGFCSVDFDWHNTNNIAKYILTGLYAALLIAFMVPVAKHMSILEGSNAAEKLRRIATSFGGRVSWAIIGFLLPVFFPYIFASSSTFAGLQAVGFIIQNYFGLLAATIVDDSEKKEAKPDLAQKTSAMERGRV</sequence>
<keyword evidence="1" id="KW-0812">Transmembrane</keyword>
<name>A0A507FJ88_9FUNG</name>
<feature type="transmembrane region" description="Helical" evidence="1">
    <location>
        <begin position="153"/>
        <end position="175"/>
    </location>
</feature>
<dbReference type="OrthoDB" id="2108751at2759"/>
<evidence type="ECO:0008006" key="4">
    <source>
        <dbReference type="Google" id="ProtNLM"/>
    </source>
</evidence>
<dbReference type="EMBL" id="QEAP01000083">
    <property type="protein sequence ID" value="TPX75366.1"/>
    <property type="molecule type" value="Genomic_DNA"/>
</dbReference>
<protein>
    <recommendedName>
        <fullName evidence="4">G-protein coupled receptors family 1 profile domain-containing protein</fullName>
    </recommendedName>
</protein>
<feature type="transmembrane region" description="Helical" evidence="1">
    <location>
        <begin position="6"/>
        <end position="27"/>
    </location>
</feature>
<keyword evidence="3" id="KW-1185">Reference proteome</keyword>
<keyword evidence="1" id="KW-0472">Membrane</keyword>
<dbReference type="AlphaFoldDB" id="A0A507FJ88"/>
<organism evidence="2 3">
    <name type="scientific">Chytriomyces confervae</name>
    <dbReference type="NCBI Taxonomy" id="246404"/>
    <lineage>
        <taxon>Eukaryota</taxon>
        <taxon>Fungi</taxon>
        <taxon>Fungi incertae sedis</taxon>
        <taxon>Chytridiomycota</taxon>
        <taxon>Chytridiomycota incertae sedis</taxon>
        <taxon>Chytridiomycetes</taxon>
        <taxon>Chytridiales</taxon>
        <taxon>Chytriomycetaceae</taxon>
        <taxon>Chytriomyces</taxon>
    </lineage>
</organism>
<gene>
    <name evidence="2" type="ORF">CcCBS67573_g03358</name>
</gene>
<feature type="transmembrane region" description="Helical" evidence="1">
    <location>
        <begin position="223"/>
        <end position="245"/>
    </location>
</feature>
<comment type="caution">
    <text evidence="2">The sequence shown here is derived from an EMBL/GenBank/DDBJ whole genome shotgun (WGS) entry which is preliminary data.</text>
</comment>
<proteinExistence type="predicted"/>
<evidence type="ECO:0000256" key="1">
    <source>
        <dbReference type="SAM" id="Phobius"/>
    </source>
</evidence>